<accession>A0A1I0FUU4</accession>
<reference evidence="1 2" key="1">
    <citation type="submission" date="2016-10" db="EMBL/GenBank/DDBJ databases">
        <authorList>
            <person name="de Groot N.N."/>
        </authorList>
    </citation>
    <scope>NUCLEOTIDE SEQUENCE [LARGE SCALE GENOMIC DNA]</scope>
    <source>
        <strain evidence="1 2">KH1P1</strain>
    </source>
</reference>
<dbReference type="EMBL" id="FOIL01000028">
    <property type="protein sequence ID" value="SET62033.1"/>
    <property type="molecule type" value="Genomic_DNA"/>
</dbReference>
<protein>
    <submittedName>
        <fullName evidence="1">Uncharacterized protein</fullName>
    </submittedName>
</protein>
<evidence type="ECO:0000313" key="1">
    <source>
        <dbReference type="EMBL" id="SET62033.1"/>
    </source>
</evidence>
<gene>
    <name evidence="1" type="ORF">SAMN04487771_102820</name>
</gene>
<dbReference type="STRING" id="1526.SAMN02910262_02178"/>
<dbReference type="Proteomes" id="UP000199820">
    <property type="component" value="Unassembled WGS sequence"/>
</dbReference>
<keyword evidence="2" id="KW-1185">Reference proteome</keyword>
<name>A0A1I0FUU4_9FIRM</name>
<dbReference type="eggNOG" id="ENOG5033QZN">
    <property type="taxonomic scope" value="Bacteria"/>
</dbReference>
<proteinExistence type="predicted"/>
<dbReference type="AlphaFoldDB" id="A0A1I0FUU4"/>
<evidence type="ECO:0000313" key="2">
    <source>
        <dbReference type="Proteomes" id="UP000199820"/>
    </source>
</evidence>
<dbReference type="OrthoDB" id="2013252at2"/>
<dbReference type="RefSeq" id="WP_074649742.1">
    <property type="nucleotide sequence ID" value="NZ_FOIL01000028.1"/>
</dbReference>
<sequence length="502" mass="57343">MGFFKKFLNGATEYEADIMEDEPDEEPEEDSKLTLQSISGKVIAELGRSDQVEYRNRKNEDEVSILVRRKDGENIKLISCGIPDSVSDQNELFHMMKMVTDDIGRARRNGAETIKIPTNEYDLYAYIRNRPSIDVDLDSLEESIGTDTKSSVLSDFNSDMHSGKRVDIYFTLSSIYNEEAVRILRDAYAKYKNIHFKEIHLKDNNYAFWNNAEIQNQIRQDPSAALIGVGIIGAKPSHCLALINDDRSSVIHKASVLANHQMTTREQLLEAQWLEHAAGVNRVGNKRRMSRDVIRKAIIELAIDEAKYRMPQSKIDVYADAVRALPQQNAGINLLKVPFMDKTLLKNMVPEMETGIVVEVAQRDLYYYGKEHAIEMLKQQYHWKDGESGEAICDVVFPERLREYELQALAISLRQEYVTEMNALLASNKNLSVAKAYGNVKELVNKYSTKSLQMEDQIALLDLVDNLKNENAKTSIENIIRETLTTESPFRSFGELFHKRGR</sequence>
<organism evidence="1 2">
    <name type="scientific">[Clostridium] aminophilum</name>
    <dbReference type="NCBI Taxonomy" id="1526"/>
    <lineage>
        <taxon>Bacteria</taxon>
        <taxon>Bacillati</taxon>
        <taxon>Bacillota</taxon>
        <taxon>Clostridia</taxon>
        <taxon>Lachnospirales</taxon>
        <taxon>Lachnospiraceae</taxon>
    </lineage>
</organism>